<dbReference type="GeneTree" id="ENSGT00940000163685"/>
<protein>
    <recommendedName>
        <fullName evidence="2">Rho-GAP domain-containing protein</fullName>
    </recommendedName>
</protein>
<dbReference type="Ensembl" id="ENSMSIT00000004746.1">
    <property type="protein sequence ID" value="ENSMSIP00000003752.1"/>
    <property type="gene ID" value="ENSMSIG00000003428.1"/>
</dbReference>
<feature type="region of interest" description="Disordered" evidence="1">
    <location>
        <begin position="583"/>
        <end position="613"/>
    </location>
</feature>
<reference evidence="3" key="1">
    <citation type="submission" date="2025-08" db="UniProtKB">
        <authorList>
            <consortium name="Ensembl"/>
        </authorList>
    </citation>
    <scope>IDENTIFICATION</scope>
</reference>
<sequence>MISFNSYSYFLLLGHECLHDIIITNLQNIFTRWDSRFFTAFHALAGLFVKDLNSDAQGQFVLKPADSATSQQQNAKERHHDKQGIVLTSCFHRGSVPHQDQECPAPTFNTGKIFDKDLGSIFHEGKWPTVIVDILSLIEEKGPKTEGIFMISPNVKSCKIPKDKFESGEEVDIKKYSVHEIAWILKQFLQSLKGSLLTSQLYDQWIAVPEKVNDMQKLAAVQSLIEKLPGPNAALLQQLFRILHKIAKNSSPCILCLPSSHNEVLANDITKKISLVKFMIKNSPKFFRIDMVSVSDETPVFRRQGAKASCSQNTPANIGNIQETEYGLSSCSNGRTHTPGHDALAISTAASLSYEGIIEKQEGSGYRNQETSSPTPPEQMRRQIFQTIPPIFCLDKMLPHMLDMLSMIAEKGQNSDLMFRFFSRESHWSLRNKIYTEQLINWIEESVLIVASIFKDCIRNIKGSLLCSYLYEDWISILDEESLLAKMSVIQRGLWHRRRREPSWLRDSAEGGQANHVFALWCYRCLIQIMIDNCEDIFGDDNHIIYTDNKKRSDDIKTSLNSAGKSPVLNKAIDGHSGKTSNAIKELKISSPPTGDNEATPTCKFLQQKLPHD</sequence>
<name>A0A8C6MPU9_MUSSI</name>
<dbReference type="AlphaFoldDB" id="A0A8C6MPU9"/>
<dbReference type="InterPro" id="IPR008936">
    <property type="entry name" value="Rho_GTPase_activation_prot"/>
</dbReference>
<reference evidence="3" key="2">
    <citation type="submission" date="2025-09" db="UniProtKB">
        <authorList>
            <consortium name="Ensembl"/>
        </authorList>
    </citation>
    <scope>IDENTIFICATION</scope>
</reference>
<evidence type="ECO:0000313" key="3">
    <source>
        <dbReference type="Ensembl" id="ENSMSIP00000003752.1"/>
    </source>
</evidence>
<evidence type="ECO:0000313" key="4">
    <source>
        <dbReference type="Proteomes" id="UP000694415"/>
    </source>
</evidence>
<organism evidence="3 4">
    <name type="scientific">Mus spicilegus</name>
    <name type="common">Mound-building mouse</name>
    <dbReference type="NCBI Taxonomy" id="10103"/>
    <lineage>
        <taxon>Eukaryota</taxon>
        <taxon>Metazoa</taxon>
        <taxon>Chordata</taxon>
        <taxon>Craniata</taxon>
        <taxon>Vertebrata</taxon>
        <taxon>Euteleostomi</taxon>
        <taxon>Mammalia</taxon>
        <taxon>Eutheria</taxon>
        <taxon>Euarchontoglires</taxon>
        <taxon>Glires</taxon>
        <taxon>Rodentia</taxon>
        <taxon>Myomorpha</taxon>
        <taxon>Muroidea</taxon>
        <taxon>Muridae</taxon>
        <taxon>Murinae</taxon>
        <taxon>Mus</taxon>
        <taxon>Mus</taxon>
    </lineage>
</organism>
<evidence type="ECO:0000256" key="1">
    <source>
        <dbReference type="SAM" id="MobiDB-lite"/>
    </source>
</evidence>
<dbReference type="GO" id="GO:0005096">
    <property type="term" value="F:GTPase activator activity"/>
    <property type="evidence" value="ECO:0007669"/>
    <property type="project" value="TreeGrafter"/>
</dbReference>
<dbReference type="PANTHER" id="PTHR23179">
    <property type="entry name" value="T-CELL ACTIVATION RHO GTPASE ACTIVATING PROTEIN-RELATED"/>
    <property type="match status" value="1"/>
</dbReference>
<keyword evidence="4" id="KW-1185">Reference proteome</keyword>
<dbReference type="SUPFAM" id="SSF48350">
    <property type="entry name" value="GTPase activation domain, GAP"/>
    <property type="match status" value="2"/>
</dbReference>
<dbReference type="Gene3D" id="1.10.555.10">
    <property type="entry name" value="Rho GTPase activation protein"/>
    <property type="match status" value="2"/>
</dbReference>
<accession>A0A8C6MPU9</accession>
<dbReference type="GO" id="GO:0007165">
    <property type="term" value="P:signal transduction"/>
    <property type="evidence" value="ECO:0007669"/>
    <property type="project" value="InterPro"/>
</dbReference>
<dbReference type="Proteomes" id="UP000694415">
    <property type="component" value="Unplaced"/>
</dbReference>
<dbReference type="InterPro" id="IPR000198">
    <property type="entry name" value="RhoGAP_dom"/>
</dbReference>
<proteinExistence type="predicted"/>
<dbReference type="PROSITE" id="PS50238">
    <property type="entry name" value="RHOGAP"/>
    <property type="match status" value="1"/>
</dbReference>
<evidence type="ECO:0000259" key="2">
    <source>
        <dbReference type="PROSITE" id="PS50238"/>
    </source>
</evidence>
<feature type="domain" description="Rho-GAP" evidence="2">
    <location>
        <begin position="116"/>
        <end position="301"/>
    </location>
</feature>
<dbReference type="SMART" id="SM00324">
    <property type="entry name" value="RhoGAP"/>
    <property type="match status" value="1"/>
</dbReference>
<dbReference type="PANTHER" id="PTHR23179:SF39">
    <property type="entry name" value="GENE 1527-RELATED"/>
    <property type="match status" value="1"/>
</dbReference>
<dbReference type="Pfam" id="PF00620">
    <property type="entry name" value="RhoGAP"/>
    <property type="match status" value="1"/>
</dbReference>
<feature type="compositionally biased region" description="Polar residues" evidence="1">
    <location>
        <begin position="591"/>
        <end position="600"/>
    </location>
</feature>